<dbReference type="Proteomes" id="UP001221208">
    <property type="component" value="Unassembled WGS sequence"/>
</dbReference>
<feature type="signal peptide" evidence="5">
    <location>
        <begin position="1"/>
        <end position="32"/>
    </location>
</feature>
<evidence type="ECO:0000256" key="4">
    <source>
        <dbReference type="SAM" id="Phobius"/>
    </source>
</evidence>
<feature type="chain" id="PRO_5046704556" evidence="5">
    <location>
        <begin position="33"/>
        <end position="741"/>
    </location>
</feature>
<evidence type="ECO:0000256" key="2">
    <source>
        <dbReference type="ARBA" id="ARBA00022475"/>
    </source>
</evidence>
<sequence length="741" mass="82667">MISIVDRFRLPRRLCAALALLCAALSAPPALATIYDAELSAQLLHGEDLCAVAPCRDVLPAAQQFSKRKGAPSYVDGYVVEGGKTRLVGYVFLSTDVVDIPAYSGKPVVTLIGMDTHGVISGVRVLKHSEPILLAGIPESALLKFIQQYVGKAADAKLVIGRGQEEEGAIGLDAISGATVTAIAENQVISRSAYEIGRQVGIIKSTPRPPARFSPVRETLDWAAMLKEGSVQRLLIPAAAAGAADTSRPYMDLYFGYLNTPALGLSLLGEHGYRRLMDELQPDEHAIFIVANGQESFKGSGFVRGGIYDRVQVRQDPVTFTFRDTDYQNLYHLQPADVPGFKESAIFIVRSANFNPAWPWQLTVLANKADRQSGTRTFVHFDQEFWLPARYLEGGRPQVQRHEAPWKAIWANQKPQIALFVAVLGFAAFWYARRDALVRRSTRKSKPWISVPRHLLWLASVGFLGFYLKAQPSITQVMTWFHSLINQWKWELFLSDPFIFLFWWFIIITVLVWGRGVFCGWLCPFGSLQQLALSAGKWLGLKRFQKLLPKAVHDKLRWLKYVIFLVLLGVSFYSMEAAETLAEIEPFKTTFLVGVWNRTWPFWLFIGGILGWSFFSERPYCKYICPLGAGLAIPGKFRLFGLKRKAECQTCHACASGCGSHAIDAAGKIDQMECMACLDCMVLYYDDHACPPLVKERKTREKAGLPLTDIDAGGYFISLDSVRRTLSEKNAQLAPRPAPQE</sequence>
<evidence type="ECO:0000259" key="6">
    <source>
        <dbReference type="SMART" id="SM00900"/>
    </source>
</evidence>
<feature type="transmembrane region" description="Helical" evidence="4">
    <location>
        <begin position="498"/>
        <end position="523"/>
    </location>
</feature>
<dbReference type="RefSeq" id="WP_273672198.1">
    <property type="nucleotide sequence ID" value="NZ_JAQQXR010000006.1"/>
</dbReference>
<comment type="subcellular location">
    <subcellularLocation>
        <location evidence="1">Cell membrane</location>
    </subcellularLocation>
</comment>
<name>A0ABT5K2G5_9BURK</name>
<dbReference type="SUPFAM" id="SSF54862">
    <property type="entry name" value="4Fe-4S ferredoxins"/>
    <property type="match status" value="1"/>
</dbReference>
<dbReference type="PANTHER" id="PTHR30224">
    <property type="entry name" value="ELECTRON TRANSPORT PROTEIN"/>
    <property type="match status" value="1"/>
</dbReference>
<dbReference type="InterPro" id="IPR052378">
    <property type="entry name" value="NosR_regulator"/>
</dbReference>
<dbReference type="SMART" id="SM00900">
    <property type="entry name" value="FMN_bind"/>
    <property type="match status" value="1"/>
</dbReference>
<dbReference type="InterPro" id="IPR017896">
    <property type="entry name" value="4Fe4S_Fe-S-bd"/>
</dbReference>
<organism evidence="7 8">
    <name type="scientific">Janthinobacterium fluminis</name>
    <dbReference type="NCBI Taxonomy" id="2987524"/>
    <lineage>
        <taxon>Bacteria</taxon>
        <taxon>Pseudomonadati</taxon>
        <taxon>Pseudomonadota</taxon>
        <taxon>Betaproteobacteria</taxon>
        <taxon>Burkholderiales</taxon>
        <taxon>Oxalobacteraceae</taxon>
        <taxon>Janthinobacterium</taxon>
    </lineage>
</organism>
<dbReference type="InterPro" id="IPR007329">
    <property type="entry name" value="FMN-bd"/>
</dbReference>
<dbReference type="Pfam" id="PF04205">
    <property type="entry name" value="FMN_bind"/>
    <property type="match status" value="1"/>
</dbReference>
<feature type="transmembrane region" description="Helical" evidence="4">
    <location>
        <begin position="558"/>
        <end position="575"/>
    </location>
</feature>
<dbReference type="PANTHER" id="PTHR30224:SF4">
    <property type="entry name" value="ELECTRON TRANSPORT PROTEIN YCCM-RELATED"/>
    <property type="match status" value="1"/>
</dbReference>
<keyword evidence="2" id="KW-1003">Cell membrane</keyword>
<dbReference type="EMBL" id="JAQQXR010000006">
    <property type="protein sequence ID" value="MDC8759173.1"/>
    <property type="molecule type" value="Genomic_DNA"/>
</dbReference>
<dbReference type="PIRSF" id="PIRSF036354">
    <property type="entry name" value="NosR"/>
    <property type="match status" value="1"/>
</dbReference>
<feature type="transmembrane region" description="Helical" evidence="4">
    <location>
        <begin position="595"/>
        <end position="615"/>
    </location>
</feature>
<keyword evidence="8" id="KW-1185">Reference proteome</keyword>
<gene>
    <name evidence="7" type="ORF">OIK44_16450</name>
</gene>
<reference evidence="7 8" key="1">
    <citation type="submission" date="2022-10" db="EMBL/GenBank/DDBJ databases">
        <title>Janthinobacterium sp. hw3 Genome sequencing.</title>
        <authorList>
            <person name="Park S."/>
        </authorList>
    </citation>
    <scope>NUCLEOTIDE SEQUENCE [LARGE SCALE GENOMIC DNA]</scope>
    <source>
        <strain evidence="8">hw3</strain>
    </source>
</reference>
<evidence type="ECO:0000256" key="1">
    <source>
        <dbReference type="ARBA" id="ARBA00004236"/>
    </source>
</evidence>
<accession>A0ABT5K2G5</accession>
<keyword evidence="4" id="KW-0812">Transmembrane</keyword>
<evidence type="ECO:0000256" key="3">
    <source>
        <dbReference type="ARBA" id="ARBA00023136"/>
    </source>
</evidence>
<proteinExistence type="predicted"/>
<evidence type="ECO:0000256" key="5">
    <source>
        <dbReference type="SAM" id="SignalP"/>
    </source>
</evidence>
<feature type="transmembrane region" description="Helical" evidence="4">
    <location>
        <begin position="454"/>
        <end position="470"/>
    </location>
</feature>
<feature type="domain" description="FMN-binding" evidence="6">
    <location>
        <begin position="102"/>
        <end position="196"/>
    </location>
</feature>
<evidence type="ECO:0000313" key="7">
    <source>
        <dbReference type="EMBL" id="MDC8759173.1"/>
    </source>
</evidence>
<keyword evidence="4" id="KW-1133">Transmembrane helix</keyword>
<keyword evidence="3 4" id="KW-0472">Membrane</keyword>
<dbReference type="InterPro" id="IPR011399">
    <property type="entry name" value="NosR"/>
</dbReference>
<evidence type="ECO:0000313" key="8">
    <source>
        <dbReference type="Proteomes" id="UP001221208"/>
    </source>
</evidence>
<dbReference type="Pfam" id="PF12801">
    <property type="entry name" value="Fer4_5"/>
    <property type="match status" value="2"/>
</dbReference>
<keyword evidence="5" id="KW-0732">Signal</keyword>
<feature type="transmembrane region" description="Helical" evidence="4">
    <location>
        <begin position="417"/>
        <end position="433"/>
    </location>
</feature>
<comment type="caution">
    <text evidence="7">The sequence shown here is derived from an EMBL/GenBank/DDBJ whole genome shotgun (WGS) entry which is preliminary data.</text>
</comment>
<protein>
    <submittedName>
        <fullName evidence="7">4Fe-4S binding protein</fullName>
    </submittedName>
</protein>